<dbReference type="InterPro" id="IPR044722">
    <property type="entry name" value="SecA_SF2_C"/>
</dbReference>
<dbReference type="HAMAP" id="MF_01382">
    <property type="entry name" value="SecA"/>
    <property type="match status" value="1"/>
</dbReference>
<keyword evidence="1 9" id="KW-0813">Transport</keyword>
<dbReference type="PRINTS" id="PR00906">
    <property type="entry name" value="SECA"/>
</dbReference>
<keyword evidence="9" id="KW-0963">Cytoplasm</keyword>
<evidence type="ECO:0000259" key="10">
    <source>
        <dbReference type="PROSITE" id="PS51192"/>
    </source>
</evidence>
<keyword evidence="5 9" id="KW-0653">Protein transport</keyword>
<evidence type="ECO:0000313" key="12">
    <source>
        <dbReference type="EMBL" id="NYS26012.1"/>
    </source>
</evidence>
<dbReference type="RefSeq" id="WP_179906811.1">
    <property type="nucleotide sequence ID" value="NZ_JACBXS010000030.1"/>
</dbReference>
<evidence type="ECO:0000259" key="11">
    <source>
        <dbReference type="PROSITE" id="PS51196"/>
    </source>
</evidence>
<name>A0A7Z0I1S7_9RHOB</name>
<dbReference type="SUPFAM" id="SSF52540">
    <property type="entry name" value="P-loop containing nucleoside triphosphate hydrolases"/>
    <property type="match status" value="2"/>
</dbReference>
<dbReference type="Pfam" id="PF07517">
    <property type="entry name" value="SecA_DEAD"/>
    <property type="match status" value="1"/>
</dbReference>
<comment type="catalytic activity">
    <reaction evidence="9">
        <text>ATP + H2O + cellular proteinSide 1 = ADP + phosphate + cellular proteinSide 2.</text>
        <dbReference type="EC" id="7.4.2.8"/>
    </reaction>
</comment>
<evidence type="ECO:0000313" key="13">
    <source>
        <dbReference type="Proteomes" id="UP000529417"/>
    </source>
</evidence>
<keyword evidence="13" id="KW-1185">Reference proteome</keyword>
<evidence type="ECO:0000256" key="3">
    <source>
        <dbReference type="ARBA" id="ARBA00022741"/>
    </source>
</evidence>
<dbReference type="SUPFAM" id="SSF81767">
    <property type="entry name" value="Pre-protein crosslinking domain of SecA"/>
    <property type="match status" value="1"/>
</dbReference>
<dbReference type="InterPro" id="IPR000185">
    <property type="entry name" value="SecA"/>
</dbReference>
<feature type="binding site" evidence="9">
    <location>
        <position position="548"/>
    </location>
    <ligand>
        <name>ATP</name>
        <dbReference type="ChEBI" id="CHEBI:30616"/>
    </ligand>
</feature>
<keyword evidence="2 9" id="KW-1003">Cell membrane</keyword>
<feature type="domain" description="SecA family profile" evidence="11">
    <location>
        <begin position="34"/>
        <end position="635"/>
    </location>
</feature>
<dbReference type="SMART" id="SM00957">
    <property type="entry name" value="SecA_DEAD"/>
    <property type="match status" value="1"/>
</dbReference>
<dbReference type="EC" id="7.4.2.8" evidence="9"/>
<dbReference type="AlphaFoldDB" id="A0A7Z0I1S7"/>
<sequence length="660" mass="72394">MSEGVRPLPLGLTARCLLSERAVTVPHWTEKLVDACVAPVIARTEGLRARRMRRIIPAVEEFAGYYAAATPEEMREATAALRWALRKPGGLEDVGAVGSAFALVREASARVTGMRHFPVQLMGGYALLTGHVAEMATGEGKTLTATLAAATAALAGLPVHVVTVNDYLAARDAEAMGPIFEAMGLTVGLVQHGQSPEERRAAYRADVTYATNKELAFDYLRDRIALGKRYGELRLRARRLSRDQGPAGQLLLRGLHFAIVDEADSIFIDEARTPLIISGEAAADERLEMAPRALEIARTLRVGADFTLQRNRRRADLTPAGTAQLERVVAGEGWRWQNPVLREEMVTLALAALHLFHDGEAYVVQQGKVAIVDEFTGRIMPDRNWGEGLHQLIELKEGVEMTRPRVPQARITYQRLFRRYRRLSGMTGTAREVGRELWSVFRLPVVPIPTARPDQRRILPAQILPDADAKWRVITRRCLELQARGQPVLLGTRSVLASKLASEYLTRAGLAHQVLNAVQNRDEAAIIARAGAAGSITVATNMAGRGTDILIPTAVAALGGLHVIMSERHEAARIDRQLAGRTARQGAPGSFEVILSLDDALLQHSPFAALAGRIPGTRGKLLASRLAQRWAEGIHRKMRHRLLQHDEQSTKLMSFSGRAE</sequence>
<evidence type="ECO:0000256" key="2">
    <source>
        <dbReference type="ARBA" id="ARBA00022475"/>
    </source>
</evidence>
<dbReference type="Pfam" id="PF21090">
    <property type="entry name" value="P-loop_SecA"/>
    <property type="match status" value="2"/>
</dbReference>
<accession>A0A7Z0I1S7</accession>
<dbReference type="GO" id="GO:0065002">
    <property type="term" value="P:intracellular protein transmembrane transport"/>
    <property type="evidence" value="ECO:0007669"/>
    <property type="project" value="UniProtKB-UniRule"/>
</dbReference>
<reference evidence="12 13" key="1">
    <citation type="journal article" date="2000" name="Arch. Microbiol.">
        <title>Rhodobaca bogoriensis gen. nov. and sp. nov., an alkaliphilic purple nonsulfur bacterium from African Rift Valley soda lakes.</title>
        <authorList>
            <person name="Milford A.D."/>
            <person name="Achenbach L.A."/>
            <person name="Jung D.O."/>
            <person name="Madigan M.T."/>
        </authorList>
    </citation>
    <scope>NUCLEOTIDE SEQUENCE [LARGE SCALE GENOMIC DNA]</scope>
    <source>
        <strain evidence="12 13">2376</strain>
    </source>
</reference>
<proteinExistence type="inferred from homology"/>
<dbReference type="GO" id="GO:0017038">
    <property type="term" value="P:protein import"/>
    <property type="evidence" value="ECO:0007669"/>
    <property type="project" value="InterPro"/>
</dbReference>
<comment type="similarity">
    <text evidence="9">Belongs to the SecA family.</text>
</comment>
<dbReference type="FunFam" id="3.40.50.300:FF:000429">
    <property type="entry name" value="Preprotein translocase subunit SecA"/>
    <property type="match status" value="1"/>
</dbReference>
<comment type="caution">
    <text evidence="12">The sequence shown here is derived from an EMBL/GenBank/DDBJ whole genome shotgun (WGS) entry which is preliminary data.</text>
</comment>
<dbReference type="PROSITE" id="PS51196">
    <property type="entry name" value="SECA_MOTOR_DEAD"/>
    <property type="match status" value="1"/>
</dbReference>
<dbReference type="InterPro" id="IPR014018">
    <property type="entry name" value="SecA_motor_DEAD"/>
</dbReference>
<feature type="domain" description="Helicase ATP-binding" evidence="10">
    <location>
        <begin position="122"/>
        <end position="299"/>
    </location>
</feature>
<comment type="subunit">
    <text evidence="9">Monomer and homodimer. Part of the essential Sec protein translocation apparatus which comprises SecA, SecYEG and auxiliary proteins SecDF-YajC and YidC.</text>
</comment>
<dbReference type="InterPro" id="IPR011115">
    <property type="entry name" value="SecA_DEAD"/>
</dbReference>
<dbReference type="SMART" id="SM00958">
    <property type="entry name" value="SecA_PP_bind"/>
    <property type="match status" value="1"/>
</dbReference>
<dbReference type="PROSITE" id="PS51192">
    <property type="entry name" value="HELICASE_ATP_BIND_1"/>
    <property type="match status" value="1"/>
</dbReference>
<dbReference type="PANTHER" id="PTHR30612:SF0">
    <property type="entry name" value="CHLOROPLAST PROTEIN-TRANSPORTING ATPASE"/>
    <property type="match status" value="1"/>
</dbReference>
<evidence type="ECO:0000256" key="9">
    <source>
        <dbReference type="HAMAP-Rule" id="MF_01382"/>
    </source>
</evidence>
<organism evidence="12 13">
    <name type="scientific">Rhabdonatronobacter sediminivivens</name>
    <dbReference type="NCBI Taxonomy" id="2743469"/>
    <lineage>
        <taxon>Bacteria</taxon>
        <taxon>Pseudomonadati</taxon>
        <taxon>Pseudomonadota</taxon>
        <taxon>Alphaproteobacteria</taxon>
        <taxon>Rhodobacterales</taxon>
        <taxon>Paracoccaceae</taxon>
        <taxon>Rhabdonatronobacter</taxon>
    </lineage>
</organism>
<keyword evidence="6 9" id="KW-1278">Translocase</keyword>
<keyword evidence="4 9" id="KW-0067">ATP-binding</keyword>
<evidence type="ECO:0000256" key="6">
    <source>
        <dbReference type="ARBA" id="ARBA00022967"/>
    </source>
</evidence>
<feature type="binding site" evidence="9">
    <location>
        <begin position="138"/>
        <end position="142"/>
    </location>
    <ligand>
        <name>ATP</name>
        <dbReference type="ChEBI" id="CHEBI:30616"/>
    </ligand>
</feature>
<evidence type="ECO:0000256" key="7">
    <source>
        <dbReference type="ARBA" id="ARBA00023010"/>
    </source>
</evidence>
<dbReference type="InterPro" id="IPR027417">
    <property type="entry name" value="P-loop_NTPase"/>
</dbReference>
<dbReference type="InterPro" id="IPR036670">
    <property type="entry name" value="SecA_X-link_sf"/>
</dbReference>
<dbReference type="Gene3D" id="3.40.50.300">
    <property type="entry name" value="P-loop containing nucleotide triphosphate hydrolases"/>
    <property type="match status" value="2"/>
</dbReference>
<dbReference type="Gene3D" id="3.90.1440.10">
    <property type="entry name" value="SecA, preprotein cross-linking domain"/>
    <property type="match status" value="1"/>
</dbReference>
<dbReference type="GO" id="GO:0005524">
    <property type="term" value="F:ATP binding"/>
    <property type="evidence" value="ECO:0007669"/>
    <property type="project" value="UniProtKB-UniRule"/>
</dbReference>
<dbReference type="GO" id="GO:0006605">
    <property type="term" value="P:protein targeting"/>
    <property type="evidence" value="ECO:0007669"/>
    <property type="project" value="UniProtKB-UniRule"/>
</dbReference>
<dbReference type="EMBL" id="JACBXS010000030">
    <property type="protein sequence ID" value="NYS26012.1"/>
    <property type="molecule type" value="Genomic_DNA"/>
</dbReference>
<dbReference type="Proteomes" id="UP000529417">
    <property type="component" value="Unassembled WGS sequence"/>
</dbReference>
<keyword evidence="7 9" id="KW-0811">Translocation</keyword>
<dbReference type="InterPro" id="IPR014001">
    <property type="entry name" value="Helicase_ATP-bd"/>
</dbReference>
<evidence type="ECO:0000256" key="5">
    <source>
        <dbReference type="ARBA" id="ARBA00022927"/>
    </source>
</evidence>
<dbReference type="InterPro" id="IPR011130">
    <property type="entry name" value="SecA_preprotein_X-link_dom"/>
</dbReference>
<dbReference type="Pfam" id="PF01043">
    <property type="entry name" value="SecA_PP_bind"/>
    <property type="match status" value="1"/>
</dbReference>
<keyword evidence="3 9" id="KW-0547">Nucleotide-binding</keyword>
<comment type="function">
    <text evidence="9">Part of the Sec protein translocase complex. Interacts with the SecYEG preprotein conducting channel. Has a central role in coupling the hydrolysis of ATP to the transfer of proteins into and across the cell membrane, serving both as a receptor for the preprotein-SecB complex and as an ATP-driven molecular motor driving the stepwise translocation of polypeptide chains across the membrane.</text>
</comment>
<dbReference type="GO" id="GO:0005737">
    <property type="term" value="C:cytoplasm"/>
    <property type="evidence" value="ECO:0007669"/>
    <property type="project" value="UniProtKB-SubCell"/>
</dbReference>
<dbReference type="CDD" id="cd17928">
    <property type="entry name" value="DEXDc_SecA"/>
    <property type="match status" value="1"/>
</dbReference>
<evidence type="ECO:0000256" key="4">
    <source>
        <dbReference type="ARBA" id="ARBA00022840"/>
    </source>
</evidence>
<gene>
    <name evidence="9" type="primary">secA</name>
    <name evidence="12" type="ORF">HUK65_13535</name>
</gene>
<dbReference type="GO" id="GO:0005886">
    <property type="term" value="C:plasma membrane"/>
    <property type="evidence" value="ECO:0007669"/>
    <property type="project" value="UniProtKB-SubCell"/>
</dbReference>
<keyword evidence="8 9" id="KW-0472">Membrane</keyword>
<comment type="subcellular location">
    <subcellularLocation>
        <location evidence="9">Cell membrane</location>
        <topology evidence="9">Peripheral membrane protein</topology>
        <orientation evidence="9">Cytoplasmic side</orientation>
    </subcellularLocation>
    <subcellularLocation>
        <location evidence="9">Cytoplasm</location>
    </subcellularLocation>
    <text evidence="9">Distribution is 50-50.</text>
</comment>
<dbReference type="PANTHER" id="PTHR30612">
    <property type="entry name" value="SECA INNER MEMBRANE COMPONENT OF SEC PROTEIN SECRETION SYSTEM"/>
    <property type="match status" value="1"/>
</dbReference>
<evidence type="ECO:0000256" key="1">
    <source>
        <dbReference type="ARBA" id="ARBA00022448"/>
    </source>
</evidence>
<feature type="binding site" evidence="9">
    <location>
        <position position="120"/>
    </location>
    <ligand>
        <name>ATP</name>
        <dbReference type="ChEBI" id="CHEBI:30616"/>
    </ligand>
</feature>
<protein>
    <recommendedName>
        <fullName evidence="9">Protein translocase subunit SecA</fullName>
        <ecNumber evidence="9">7.4.2.8</ecNumber>
    </recommendedName>
</protein>
<dbReference type="GO" id="GO:0008564">
    <property type="term" value="F:protein-exporting ATPase activity"/>
    <property type="evidence" value="ECO:0007669"/>
    <property type="project" value="UniProtKB-EC"/>
</dbReference>
<evidence type="ECO:0000256" key="8">
    <source>
        <dbReference type="ARBA" id="ARBA00023136"/>
    </source>
</evidence>